<gene>
    <name evidence="9" type="primary">LOC113798117</name>
</gene>
<feature type="domain" description="Cyclin-like" evidence="6">
    <location>
        <begin position="61"/>
        <end position="145"/>
    </location>
</feature>
<dbReference type="InterPro" id="IPR048258">
    <property type="entry name" value="Cyclins_cyclin-box"/>
</dbReference>
<dbReference type="InterPro" id="IPR036915">
    <property type="entry name" value="Cyclin-like_sf"/>
</dbReference>
<dbReference type="PROSITE" id="PS00292">
    <property type="entry name" value="CYCLINS"/>
    <property type="match status" value="1"/>
</dbReference>
<feature type="domain" description="Cyclin-like" evidence="6">
    <location>
        <begin position="162"/>
        <end position="245"/>
    </location>
</feature>
<dbReference type="KEGG" id="dpte:113798117"/>
<dbReference type="InParanoid" id="A0A6P6YGN0"/>
<reference evidence="9" key="1">
    <citation type="submission" date="2025-08" db="UniProtKB">
        <authorList>
            <consortium name="RefSeq"/>
        </authorList>
    </citation>
    <scope>IDENTIFICATION</scope>
    <source>
        <strain evidence="9">Airmid</strain>
    </source>
</reference>
<dbReference type="OrthoDB" id="306099at2759"/>
<feature type="domain" description="Cyclin C-terminal" evidence="7">
    <location>
        <begin position="154"/>
        <end position="290"/>
    </location>
</feature>
<dbReference type="InterPro" id="IPR004367">
    <property type="entry name" value="Cyclin_C-dom"/>
</dbReference>
<name>A0A6P6YGN0_DERPT</name>
<evidence type="ECO:0000313" key="9">
    <source>
        <dbReference type="RefSeq" id="XP_027204407.1"/>
    </source>
</evidence>
<evidence type="ECO:0000256" key="4">
    <source>
        <dbReference type="RuleBase" id="RU000383"/>
    </source>
</evidence>
<dbReference type="AlphaFoldDB" id="A0A6P6YGN0"/>
<dbReference type="FunFam" id="1.10.472.10:FF:000003">
    <property type="entry name" value="G1/S-specific cyclin-D2"/>
    <property type="match status" value="1"/>
</dbReference>
<accession>A0A6P6YGN0</accession>
<comment type="similarity">
    <text evidence="4">Belongs to the cyclin family.</text>
</comment>
<dbReference type="GO" id="GO:0051301">
    <property type="term" value="P:cell division"/>
    <property type="evidence" value="ECO:0007669"/>
    <property type="project" value="UniProtKB-KW"/>
</dbReference>
<dbReference type="Pfam" id="PF00134">
    <property type="entry name" value="Cyclin_N"/>
    <property type="match status" value="1"/>
</dbReference>
<dbReference type="Pfam" id="PF02984">
    <property type="entry name" value="Cyclin_C"/>
    <property type="match status" value="1"/>
</dbReference>
<proteinExistence type="inferred from homology"/>
<evidence type="ECO:0000256" key="1">
    <source>
        <dbReference type="ARBA" id="ARBA00022618"/>
    </source>
</evidence>
<organism evidence="8 9">
    <name type="scientific">Dermatophagoides pteronyssinus</name>
    <name type="common">European house dust mite</name>
    <dbReference type="NCBI Taxonomy" id="6956"/>
    <lineage>
        <taxon>Eukaryota</taxon>
        <taxon>Metazoa</taxon>
        <taxon>Ecdysozoa</taxon>
        <taxon>Arthropoda</taxon>
        <taxon>Chelicerata</taxon>
        <taxon>Arachnida</taxon>
        <taxon>Acari</taxon>
        <taxon>Acariformes</taxon>
        <taxon>Sarcoptiformes</taxon>
        <taxon>Astigmata</taxon>
        <taxon>Psoroptidia</taxon>
        <taxon>Analgoidea</taxon>
        <taxon>Pyroglyphidae</taxon>
        <taxon>Dermatophagoidinae</taxon>
        <taxon>Dermatophagoides</taxon>
    </lineage>
</organism>
<dbReference type="FunCoup" id="A0A6P6YGN0">
    <property type="interactions" value="410"/>
</dbReference>
<dbReference type="SMART" id="SM01332">
    <property type="entry name" value="Cyclin_C"/>
    <property type="match status" value="1"/>
</dbReference>
<keyword evidence="8" id="KW-1185">Reference proteome</keyword>
<evidence type="ECO:0000256" key="2">
    <source>
        <dbReference type="ARBA" id="ARBA00023127"/>
    </source>
</evidence>
<dbReference type="RefSeq" id="XP_027204407.1">
    <property type="nucleotide sequence ID" value="XM_027348606.1"/>
</dbReference>
<dbReference type="SMART" id="SM00385">
    <property type="entry name" value="CYCLIN"/>
    <property type="match status" value="2"/>
</dbReference>
<dbReference type="PANTHER" id="PTHR10177">
    <property type="entry name" value="CYCLINS"/>
    <property type="match status" value="1"/>
</dbReference>
<sequence>MELLCIESETEPIALFDPNIVDDDRTLTNLIFTEEHYLITGSYFKCLQTDLTTNNRTELASWMLEVCEAEQCQNEIFPLAMNILDRFLALVKLRKGQLQLLGSVCLFIASKLRQSKTISPQKLIYYTDWSITLNELTDWEILVLSKLKWDVAAITPNDFVDPLLRRLCKYSTLIDEHQNRIRKQTLNMIDLCSLDFNFSMYPPSMIAAASLISAINDLLKSFKNHFVVYRSISSQILYQLHELTGIEKELLFECHLQIEQTILMAMKETDDTIIHQTSLDHNYHYHLERQQNDHQQHHYTNNRNNRSLISRFK</sequence>
<feature type="compositionally biased region" description="Polar residues" evidence="5">
    <location>
        <begin position="298"/>
        <end position="313"/>
    </location>
</feature>
<dbReference type="Gene3D" id="1.10.472.10">
    <property type="entry name" value="Cyclin-like"/>
    <property type="match status" value="2"/>
</dbReference>
<evidence type="ECO:0000256" key="5">
    <source>
        <dbReference type="SAM" id="MobiDB-lite"/>
    </source>
</evidence>
<dbReference type="GO" id="GO:0000278">
    <property type="term" value="P:mitotic cell cycle"/>
    <property type="evidence" value="ECO:0007669"/>
    <property type="project" value="UniProtKB-ARBA"/>
</dbReference>
<protein>
    <submittedName>
        <fullName evidence="9">G1/S-specific cyclin-D2-like</fullName>
    </submittedName>
</protein>
<dbReference type="InterPro" id="IPR013763">
    <property type="entry name" value="Cyclin-like_dom"/>
</dbReference>
<evidence type="ECO:0000256" key="3">
    <source>
        <dbReference type="ARBA" id="ARBA00023306"/>
    </source>
</evidence>
<dbReference type="OMA" id="KEIKPYM"/>
<keyword evidence="3" id="KW-0131">Cell cycle</keyword>
<dbReference type="InterPro" id="IPR039361">
    <property type="entry name" value="Cyclin"/>
</dbReference>
<keyword evidence="1" id="KW-0132">Cell division</keyword>
<dbReference type="Proteomes" id="UP000515146">
    <property type="component" value="Unplaced"/>
</dbReference>
<feature type="region of interest" description="Disordered" evidence="5">
    <location>
        <begin position="291"/>
        <end position="313"/>
    </location>
</feature>
<evidence type="ECO:0000259" key="7">
    <source>
        <dbReference type="SMART" id="SM01332"/>
    </source>
</evidence>
<dbReference type="SUPFAM" id="SSF47954">
    <property type="entry name" value="Cyclin-like"/>
    <property type="match status" value="2"/>
</dbReference>
<dbReference type="CDD" id="cd20516">
    <property type="entry name" value="CYCLIN_CCND_rpt2"/>
    <property type="match status" value="1"/>
</dbReference>
<evidence type="ECO:0000259" key="6">
    <source>
        <dbReference type="SMART" id="SM00385"/>
    </source>
</evidence>
<dbReference type="InterPro" id="IPR006671">
    <property type="entry name" value="Cyclin_N"/>
</dbReference>
<evidence type="ECO:0000313" key="8">
    <source>
        <dbReference type="Proteomes" id="UP000515146"/>
    </source>
</evidence>
<keyword evidence="2 4" id="KW-0195">Cyclin</keyword>